<evidence type="ECO:0000313" key="2">
    <source>
        <dbReference type="EnsemblMetazoa" id="GAUT047866-PA"/>
    </source>
</evidence>
<dbReference type="AlphaFoldDB" id="A0A1A9VUA6"/>
<evidence type="ECO:0000256" key="1">
    <source>
        <dbReference type="SAM" id="Phobius"/>
    </source>
</evidence>
<sequence>MQGTFVNSEEPCSEIAGLSMTRLESGRSLSTYSICVDADDFKLYYSLNSESRSLNLKKDWKNSELLYSEFIKSMLALDAPYYLDFVRFAQYFNDFIMCTAVVTIFFLINT</sequence>
<organism evidence="2 3">
    <name type="scientific">Glossina austeni</name>
    <name type="common">Savannah tsetse fly</name>
    <dbReference type="NCBI Taxonomy" id="7395"/>
    <lineage>
        <taxon>Eukaryota</taxon>
        <taxon>Metazoa</taxon>
        <taxon>Ecdysozoa</taxon>
        <taxon>Arthropoda</taxon>
        <taxon>Hexapoda</taxon>
        <taxon>Insecta</taxon>
        <taxon>Pterygota</taxon>
        <taxon>Neoptera</taxon>
        <taxon>Endopterygota</taxon>
        <taxon>Diptera</taxon>
        <taxon>Brachycera</taxon>
        <taxon>Muscomorpha</taxon>
        <taxon>Hippoboscoidea</taxon>
        <taxon>Glossinidae</taxon>
        <taxon>Glossina</taxon>
    </lineage>
</organism>
<evidence type="ECO:0000313" key="3">
    <source>
        <dbReference type="Proteomes" id="UP000078200"/>
    </source>
</evidence>
<proteinExistence type="predicted"/>
<protein>
    <submittedName>
        <fullName evidence="2">Uncharacterized protein</fullName>
    </submittedName>
</protein>
<dbReference type="EnsemblMetazoa" id="GAUT047866-RA">
    <property type="protein sequence ID" value="GAUT047866-PA"/>
    <property type="gene ID" value="GAUT047866"/>
</dbReference>
<dbReference type="VEuPathDB" id="VectorBase:GAUT047866"/>
<keyword evidence="3" id="KW-1185">Reference proteome</keyword>
<keyword evidence="1" id="KW-0812">Transmembrane</keyword>
<dbReference type="Proteomes" id="UP000078200">
    <property type="component" value="Unassembled WGS sequence"/>
</dbReference>
<accession>A0A1A9VUA6</accession>
<reference evidence="2" key="1">
    <citation type="submission" date="2020-05" db="UniProtKB">
        <authorList>
            <consortium name="EnsemblMetazoa"/>
        </authorList>
    </citation>
    <scope>IDENTIFICATION</scope>
    <source>
        <strain evidence="2">TTRI</strain>
    </source>
</reference>
<keyword evidence="1" id="KW-1133">Transmembrane helix</keyword>
<name>A0A1A9VUA6_GLOAU</name>
<feature type="transmembrane region" description="Helical" evidence="1">
    <location>
        <begin position="88"/>
        <end position="108"/>
    </location>
</feature>
<keyword evidence="1" id="KW-0472">Membrane</keyword>